<dbReference type="AlphaFoldDB" id="A0A167R3A1"/>
<dbReference type="SUPFAM" id="SSF50249">
    <property type="entry name" value="Nucleic acid-binding proteins"/>
    <property type="match status" value="4"/>
</dbReference>
<protein>
    <submittedName>
        <fullName evidence="9">Nucleic acid-binding protein</fullName>
    </submittedName>
</protein>
<evidence type="ECO:0000256" key="5">
    <source>
        <dbReference type="ARBA" id="ARBA00023125"/>
    </source>
</evidence>
<evidence type="ECO:0000259" key="6">
    <source>
        <dbReference type="Pfam" id="PF04057"/>
    </source>
</evidence>
<reference evidence="9 10" key="1">
    <citation type="journal article" date="2016" name="Mol. Biol. Evol.">
        <title>Comparative Genomics of Early-Diverging Mushroom-Forming Fungi Provides Insights into the Origins of Lignocellulose Decay Capabilities.</title>
        <authorList>
            <person name="Nagy L.G."/>
            <person name="Riley R."/>
            <person name="Tritt A."/>
            <person name="Adam C."/>
            <person name="Daum C."/>
            <person name="Floudas D."/>
            <person name="Sun H."/>
            <person name="Yadav J.S."/>
            <person name="Pangilinan J."/>
            <person name="Larsson K.H."/>
            <person name="Matsuura K."/>
            <person name="Barry K."/>
            <person name="Labutti K."/>
            <person name="Kuo R."/>
            <person name="Ohm R.A."/>
            <person name="Bhattacharya S.S."/>
            <person name="Shirouzu T."/>
            <person name="Yoshinaga Y."/>
            <person name="Martin F.M."/>
            <person name="Grigoriev I.V."/>
            <person name="Hibbett D.S."/>
        </authorList>
    </citation>
    <scope>NUCLEOTIDE SEQUENCE [LARGE SCALE GENOMIC DNA]</scope>
    <source>
        <strain evidence="9 10">TUFC12733</strain>
    </source>
</reference>
<dbReference type="GO" id="GO:0005634">
    <property type="term" value="C:nucleus"/>
    <property type="evidence" value="ECO:0007669"/>
    <property type="project" value="InterPro"/>
</dbReference>
<dbReference type="CDD" id="cd04475">
    <property type="entry name" value="RPA1_DBD_B"/>
    <property type="match status" value="1"/>
</dbReference>
<keyword evidence="4" id="KW-0862">Zinc</keyword>
<evidence type="ECO:0000313" key="10">
    <source>
        <dbReference type="Proteomes" id="UP000076738"/>
    </source>
</evidence>
<dbReference type="PANTHER" id="PTHR47165">
    <property type="entry name" value="OS03G0429900 PROTEIN"/>
    <property type="match status" value="1"/>
</dbReference>
<dbReference type="Gene3D" id="2.40.50.140">
    <property type="entry name" value="Nucleic acid-binding proteins"/>
    <property type="match status" value="4"/>
</dbReference>
<dbReference type="Pfam" id="PF16900">
    <property type="entry name" value="REPA_OB_2"/>
    <property type="match status" value="1"/>
</dbReference>
<name>A0A167R3A1_CALVF</name>
<keyword evidence="3" id="KW-0863">Zinc-finger</keyword>
<dbReference type="GO" id="GO:0006260">
    <property type="term" value="P:DNA replication"/>
    <property type="evidence" value="ECO:0007669"/>
    <property type="project" value="InterPro"/>
</dbReference>
<gene>
    <name evidence="9" type="ORF">CALVIDRAFT_524827</name>
</gene>
<feature type="domain" description="Replication factor A C-terminal" evidence="7">
    <location>
        <begin position="429"/>
        <end position="576"/>
    </location>
</feature>
<organism evidence="9 10">
    <name type="scientific">Calocera viscosa (strain TUFC12733)</name>
    <dbReference type="NCBI Taxonomy" id="1330018"/>
    <lineage>
        <taxon>Eukaryota</taxon>
        <taxon>Fungi</taxon>
        <taxon>Dikarya</taxon>
        <taxon>Basidiomycota</taxon>
        <taxon>Agaricomycotina</taxon>
        <taxon>Dacrymycetes</taxon>
        <taxon>Dacrymycetales</taxon>
        <taxon>Dacrymycetaceae</taxon>
        <taxon>Calocera</taxon>
    </lineage>
</organism>
<comment type="similarity">
    <text evidence="1">Belongs to the replication factor A protein 1 family.</text>
</comment>
<dbReference type="CDD" id="cd04476">
    <property type="entry name" value="RPA1_DBD_C"/>
    <property type="match status" value="1"/>
</dbReference>
<keyword evidence="10" id="KW-1185">Reference proteome</keyword>
<dbReference type="GO" id="GO:0003677">
    <property type="term" value="F:DNA binding"/>
    <property type="evidence" value="ECO:0007669"/>
    <property type="project" value="UniProtKB-KW"/>
</dbReference>
<evidence type="ECO:0000256" key="1">
    <source>
        <dbReference type="ARBA" id="ARBA00005690"/>
    </source>
</evidence>
<dbReference type="InterPro" id="IPR031657">
    <property type="entry name" value="REPA_OB_2"/>
</dbReference>
<evidence type="ECO:0000259" key="8">
    <source>
        <dbReference type="Pfam" id="PF16900"/>
    </source>
</evidence>
<dbReference type="InterPro" id="IPR007199">
    <property type="entry name" value="Rep_factor-A_N"/>
</dbReference>
<dbReference type="InterPro" id="IPR047192">
    <property type="entry name" value="Euk_RPA1_DBD_C"/>
</dbReference>
<evidence type="ECO:0000259" key="7">
    <source>
        <dbReference type="Pfam" id="PF08646"/>
    </source>
</evidence>
<keyword evidence="5" id="KW-0238">DNA-binding</keyword>
<sequence>MTGTVMSQPNILLTPYYCRTLLTATTLPKEAVVQILSIKPAEIDGGDSDPVRYKVVINDGSHRMSVMLSTYQNGKVEGGVINAKDIVKLKNTVRHISMGYIVPIICSVEALYPVQPVRGQPTAIDTLVNNVRVYFPGFEPFRIRVRVIRNTGGTELKSKPGSFVSNLTFQDASGKISAVAWTPEAIRKTDKLKEGKVYAVSNGQITAPPGRFAVGSPFQIKLTQKFEFVELPDDGTVPVMTYDFVPLKDLGSTQSGTCDVLAVLNVIGEEFIIHTSRHQAPVNVDGTFVRASELITRVDNGVFIREIGIVDSSGYACRIALWADEAVNFRGERGDVLVLRAAVIAKFGGISLTMEGGSKLLRNEDIPQADALSEWFRTGGNKETFFELSDTAFGASANHKLYTTINQEGFTSISDAVLNEIGSTGSRGFRTRAYLKSIRKDKVSYNACCWTGCNGLVNPYSAEVPVNQPVTTADGDEKVVYEETELWECRVCRRSFHEPRYCYRLEVEITDGTETIPATMFDRVAESVIGESVQDMERWRVDEDLAFDEAIENAQGWYTFAILARISALTYRQTTSILAYNVTRAEHLVETVEGTIPVKDEDMV</sequence>
<evidence type="ECO:0000256" key="3">
    <source>
        <dbReference type="ARBA" id="ARBA00022771"/>
    </source>
</evidence>
<evidence type="ECO:0000256" key="2">
    <source>
        <dbReference type="ARBA" id="ARBA00022723"/>
    </source>
</evidence>
<dbReference type="GO" id="GO:0008270">
    <property type="term" value="F:zinc ion binding"/>
    <property type="evidence" value="ECO:0007669"/>
    <property type="project" value="UniProtKB-KW"/>
</dbReference>
<accession>A0A167R3A1</accession>
<dbReference type="InterPro" id="IPR013955">
    <property type="entry name" value="Rep_factor-A_C"/>
</dbReference>
<dbReference type="Proteomes" id="UP000076738">
    <property type="component" value="Unassembled WGS sequence"/>
</dbReference>
<dbReference type="STRING" id="1330018.A0A167R3A1"/>
<dbReference type="Pfam" id="PF08646">
    <property type="entry name" value="Rep_fac-A_C"/>
    <property type="match status" value="1"/>
</dbReference>
<dbReference type="InterPro" id="IPR012340">
    <property type="entry name" value="NA-bd_OB-fold"/>
</dbReference>
<proteinExistence type="inferred from homology"/>
<keyword evidence="2" id="KW-0479">Metal-binding</keyword>
<dbReference type="OrthoDB" id="31067at2759"/>
<dbReference type="Pfam" id="PF04057">
    <property type="entry name" value="Rep-A_N"/>
    <property type="match status" value="1"/>
</dbReference>
<dbReference type="EMBL" id="KV417269">
    <property type="protein sequence ID" value="KZP00515.1"/>
    <property type="molecule type" value="Genomic_DNA"/>
</dbReference>
<dbReference type="PANTHER" id="PTHR47165:SF4">
    <property type="entry name" value="OS03G0429900 PROTEIN"/>
    <property type="match status" value="1"/>
</dbReference>
<evidence type="ECO:0000256" key="4">
    <source>
        <dbReference type="ARBA" id="ARBA00022833"/>
    </source>
</evidence>
<feature type="domain" description="Replication protein A OB" evidence="8">
    <location>
        <begin position="295"/>
        <end position="361"/>
    </location>
</feature>
<feature type="domain" description="Replication factor-A protein 1 N-terminal" evidence="6">
    <location>
        <begin position="28"/>
        <end position="111"/>
    </location>
</feature>
<evidence type="ECO:0000313" key="9">
    <source>
        <dbReference type="EMBL" id="KZP00515.1"/>
    </source>
</evidence>